<protein>
    <submittedName>
        <fullName evidence="2">Uncharacterized protein</fullName>
    </submittedName>
</protein>
<evidence type="ECO:0000313" key="2">
    <source>
        <dbReference type="EMBL" id="MRG92110.1"/>
    </source>
</evidence>
<sequence length="632" mass="70473">MAEAKRVDFNALPREVRERLIGCMQHRSFPYPLLSSVPSQGAAIAGWCFLALVGAGILVGVSTAKFGRTLQSMPMMFVYFLGAAITLLSILFLVRRVRLGSALPYKPGRFLFPMDFIDAQDRVLRIVPMNTLVDFRGVHQHTNGVYSGTTLTFTFEGGVTESFTVHGKERAEEVLRQLGETQRQIREAIVARDFDKLIELDPLFEVRVKDTWSLTAPRDEDVQEPAAKSIGGLFAKGTILGVSAAAAAVIALPAWHLRNVASDEAMFTRAKQSDDEWAWEHYVREGKRHVDEARDEHLPRAALRGAKEKGSVTALREFLEKYPKSVVEQQARDEVHALFTKTLGEFREQASTDDPKLLPFMEKLLAYLEKNESSRVEARFEAPSTEKLNKVDELLKSKLGGEIAGGGNIVPVAPHFNDKVSVQREAEIVRSLHQGFEKVFPADVMALKHGPRIGPDGKPLAVQPKDDRNPLDRLKNVDYKNTDEVREILDTIKGDIRKEPAVKNVEAPTIEVRYEVGWAGDFFTEDKGDRKFVGIVVDFHVVMKIPGETSTLEFDLGVQPPDHFTVDYTNPMYGIGGGPSVGRVYDVMAARAFDQLSDKMRRVFFKIGSKAYGKLDADDLEQLAPKLPAPKP</sequence>
<organism evidence="2 3">
    <name type="scientific">Polyangium spumosum</name>
    <dbReference type="NCBI Taxonomy" id="889282"/>
    <lineage>
        <taxon>Bacteria</taxon>
        <taxon>Pseudomonadati</taxon>
        <taxon>Myxococcota</taxon>
        <taxon>Polyangia</taxon>
        <taxon>Polyangiales</taxon>
        <taxon>Polyangiaceae</taxon>
        <taxon>Polyangium</taxon>
    </lineage>
</organism>
<name>A0A6N7PP77_9BACT</name>
<proteinExistence type="predicted"/>
<feature type="transmembrane region" description="Helical" evidence="1">
    <location>
        <begin position="42"/>
        <end position="64"/>
    </location>
</feature>
<keyword evidence="1" id="KW-1133">Transmembrane helix</keyword>
<keyword evidence="1" id="KW-0472">Membrane</keyword>
<dbReference type="EMBL" id="WJIE01000002">
    <property type="protein sequence ID" value="MRG92110.1"/>
    <property type="molecule type" value="Genomic_DNA"/>
</dbReference>
<keyword evidence="3" id="KW-1185">Reference proteome</keyword>
<comment type="caution">
    <text evidence="2">The sequence shown here is derived from an EMBL/GenBank/DDBJ whole genome shotgun (WGS) entry which is preliminary data.</text>
</comment>
<accession>A0A6N7PP77</accession>
<dbReference type="AlphaFoldDB" id="A0A6N7PP77"/>
<feature type="transmembrane region" description="Helical" evidence="1">
    <location>
        <begin position="76"/>
        <end position="94"/>
    </location>
</feature>
<evidence type="ECO:0000256" key="1">
    <source>
        <dbReference type="SAM" id="Phobius"/>
    </source>
</evidence>
<dbReference type="Proteomes" id="UP000440224">
    <property type="component" value="Unassembled WGS sequence"/>
</dbReference>
<keyword evidence="1" id="KW-0812">Transmembrane</keyword>
<dbReference type="OrthoDB" id="8771386at2"/>
<gene>
    <name evidence="2" type="ORF">GF068_09245</name>
</gene>
<dbReference type="RefSeq" id="WP_153818939.1">
    <property type="nucleotide sequence ID" value="NZ_WJIE01000002.1"/>
</dbReference>
<reference evidence="2 3" key="1">
    <citation type="submission" date="2019-10" db="EMBL/GenBank/DDBJ databases">
        <title>A soil myxobacterium in the family Polyangiaceae.</title>
        <authorList>
            <person name="Li Y."/>
            <person name="Wang J."/>
        </authorList>
    </citation>
    <scope>NUCLEOTIDE SEQUENCE [LARGE SCALE GENOMIC DNA]</scope>
    <source>
        <strain evidence="2 3">DSM 14734</strain>
    </source>
</reference>
<evidence type="ECO:0000313" key="3">
    <source>
        <dbReference type="Proteomes" id="UP000440224"/>
    </source>
</evidence>